<feature type="transmembrane region" description="Helical" evidence="7">
    <location>
        <begin position="345"/>
        <end position="367"/>
    </location>
</feature>
<keyword evidence="6 7" id="KW-0472">Membrane</keyword>
<dbReference type="CDD" id="cd06173">
    <property type="entry name" value="MFS_MefA_like"/>
    <property type="match status" value="1"/>
</dbReference>
<dbReference type="RefSeq" id="WP_213378951.1">
    <property type="nucleotide sequence ID" value="NZ_AP024563.1"/>
</dbReference>
<evidence type="ECO:0000256" key="4">
    <source>
        <dbReference type="ARBA" id="ARBA00022692"/>
    </source>
</evidence>
<feature type="transmembrane region" description="Helical" evidence="7">
    <location>
        <begin position="49"/>
        <end position="70"/>
    </location>
</feature>
<dbReference type="PANTHER" id="PTHR23513">
    <property type="entry name" value="INTEGRAL MEMBRANE EFFLUX PROTEIN-RELATED"/>
    <property type="match status" value="1"/>
</dbReference>
<feature type="transmembrane region" description="Helical" evidence="7">
    <location>
        <begin position="310"/>
        <end position="333"/>
    </location>
</feature>
<evidence type="ECO:0000259" key="8">
    <source>
        <dbReference type="PROSITE" id="PS50850"/>
    </source>
</evidence>
<protein>
    <submittedName>
        <fullName evidence="9">MFS transporter</fullName>
    </submittedName>
</protein>
<evidence type="ECO:0000256" key="7">
    <source>
        <dbReference type="SAM" id="Phobius"/>
    </source>
</evidence>
<feature type="domain" description="Major facilitator superfamily (MFS) profile" evidence="8">
    <location>
        <begin position="7"/>
        <end position="396"/>
    </location>
</feature>
<organism evidence="9 10">
    <name type="scientific">Allochromatium tepidum</name>
    <dbReference type="NCBI Taxonomy" id="553982"/>
    <lineage>
        <taxon>Bacteria</taxon>
        <taxon>Pseudomonadati</taxon>
        <taxon>Pseudomonadota</taxon>
        <taxon>Gammaproteobacteria</taxon>
        <taxon>Chromatiales</taxon>
        <taxon>Chromatiaceae</taxon>
        <taxon>Allochromatium</taxon>
    </lineage>
</organism>
<feature type="transmembrane region" description="Helical" evidence="7">
    <location>
        <begin position="102"/>
        <end position="120"/>
    </location>
</feature>
<keyword evidence="5 7" id="KW-1133">Transmembrane helix</keyword>
<sequence length="415" mass="44641">MTTLLKTFGERNYRFFFVGQGLSLIGYWIQSTAFNWMLYQLTDSALMLGYLTAAINLPILLLLPFAGALVDRFERRRLLIVLQTLFAIQALILAALAHFELLTLPLIVVMGCLMSVLTAFDSPSRQAIVPRLVSNRDHLPAAISLNSMLFNTARAVGPPLAGWVMAQTGPAPCFLLNAVSYLCMITALLFICLTPPVEGAGTRRVRGALGNLGFILSTAPLRYLILSYTLVAVATMSVYVMLPVWAGEVVEAGPQGLGWLMGGIGVGALIGAALIGTQRRPERLWPMFRLAGVLLGLALILLSLSHGLWLAMLVTVMLGLSYIAQGVAANTLLQLSIDDDHRAGVMAFYLLAVFGSIPVGNLLGGWLSQMLGLHQASLAAGVAVLVVTALFWPASRSIIRDIRSADIQPEPGATR</sequence>
<feature type="transmembrane region" description="Helical" evidence="7">
    <location>
        <begin position="287"/>
        <end position="304"/>
    </location>
</feature>
<evidence type="ECO:0000256" key="3">
    <source>
        <dbReference type="ARBA" id="ARBA00022475"/>
    </source>
</evidence>
<keyword evidence="2" id="KW-0813">Transport</keyword>
<dbReference type="PANTHER" id="PTHR23513:SF11">
    <property type="entry name" value="STAPHYLOFERRIN A TRANSPORTER"/>
    <property type="match status" value="1"/>
</dbReference>
<dbReference type="PROSITE" id="PS50850">
    <property type="entry name" value="MFS"/>
    <property type="match status" value="1"/>
</dbReference>
<accession>A0ABN6GHP0</accession>
<evidence type="ECO:0000313" key="9">
    <source>
        <dbReference type="EMBL" id="BCU07895.1"/>
    </source>
</evidence>
<dbReference type="Gene3D" id="1.20.1250.20">
    <property type="entry name" value="MFS general substrate transporter like domains"/>
    <property type="match status" value="1"/>
</dbReference>
<feature type="transmembrane region" description="Helical" evidence="7">
    <location>
        <begin position="178"/>
        <end position="197"/>
    </location>
</feature>
<reference evidence="9 10" key="1">
    <citation type="submission" date="2021-04" db="EMBL/GenBank/DDBJ databases">
        <title>Complete genome sequencing of Allochromatium tepidum strain NZ.</title>
        <authorList>
            <person name="Tsukatani Y."/>
            <person name="Mori H."/>
        </authorList>
    </citation>
    <scope>NUCLEOTIDE SEQUENCE [LARGE SCALE GENOMIC DNA]</scope>
    <source>
        <strain evidence="9 10">NZ</strain>
    </source>
</reference>
<evidence type="ECO:0000313" key="10">
    <source>
        <dbReference type="Proteomes" id="UP000680679"/>
    </source>
</evidence>
<keyword evidence="3" id="KW-1003">Cell membrane</keyword>
<name>A0ABN6GHP0_9GAMM</name>
<dbReference type="Proteomes" id="UP000680679">
    <property type="component" value="Chromosome"/>
</dbReference>
<keyword evidence="10" id="KW-1185">Reference proteome</keyword>
<dbReference type="InterPro" id="IPR010290">
    <property type="entry name" value="TM_effector"/>
</dbReference>
<evidence type="ECO:0000256" key="6">
    <source>
        <dbReference type="ARBA" id="ARBA00023136"/>
    </source>
</evidence>
<dbReference type="SUPFAM" id="SSF103473">
    <property type="entry name" value="MFS general substrate transporter"/>
    <property type="match status" value="1"/>
</dbReference>
<feature type="transmembrane region" description="Helical" evidence="7">
    <location>
        <begin position="257"/>
        <end position="275"/>
    </location>
</feature>
<dbReference type="InterPro" id="IPR020846">
    <property type="entry name" value="MFS_dom"/>
</dbReference>
<dbReference type="Pfam" id="PF05977">
    <property type="entry name" value="MFS_3"/>
    <property type="match status" value="1"/>
</dbReference>
<proteinExistence type="predicted"/>
<comment type="subcellular location">
    <subcellularLocation>
        <location evidence="1">Cell membrane</location>
        <topology evidence="1">Multi-pass membrane protein</topology>
    </subcellularLocation>
</comment>
<evidence type="ECO:0000256" key="1">
    <source>
        <dbReference type="ARBA" id="ARBA00004651"/>
    </source>
</evidence>
<feature type="transmembrane region" description="Helical" evidence="7">
    <location>
        <begin position="373"/>
        <end position="394"/>
    </location>
</feature>
<gene>
    <name evidence="9" type="ORF">Atep_25720</name>
</gene>
<feature type="transmembrane region" description="Helical" evidence="7">
    <location>
        <begin position="223"/>
        <end position="245"/>
    </location>
</feature>
<feature type="transmembrane region" description="Helical" evidence="7">
    <location>
        <begin position="12"/>
        <end position="29"/>
    </location>
</feature>
<dbReference type="EMBL" id="AP024563">
    <property type="protein sequence ID" value="BCU07895.1"/>
    <property type="molecule type" value="Genomic_DNA"/>
</dbReference>
<evidence type="ECO:0000256" key="5">
    <source>
        <dbReference type="ARBA" id="ARBA00022989"/>
    </source>
</evidence>
<keyword evidence="4 7" id="KW-0812">Transmembrane</keyword>
<evidence type="ECO:0000256" key="2">
    <source>
        <dbReference type="ARBA" id="ARBA00022448"/>
    </source>
</evidence>
<feature type="transmembrane region" description="Helical" evidence="7">
    <location>
        <begin position="141"/>
        <end position="166"/>
    </location>
</feature>
<feature type="transmembrane region" description="Helical" evidence="7">
    <location>
        <begin position="77"/>
        <end position="96"/>
    </location>
</feature>
<dbReference type="InterPro" id="IPR036259">
    <property type="entry name" value="MFS_trans_sf"/>
</dbReference>